<feature type="domain" description="VWFA" evidence="2">
    <location>
        <begin position="264"/>
        <end position="353"/>
    </location>
</feature>
<proteinExistence type="predicted"/>
<reference evidence="3 4" key="1">
    <citation type="journal article" date="2021" name="Int. J. Syst. Evol. Microbiol.">
        <title>Halobaculum halophilum sp. nov. and Halobaculum salinum sp. nov., isolated from salt lake and saline soil.</title>
        <authorList>
            <person name="Cui H.L."/>
            <person name="Shi X.W."/>
            <person name="Yin X.M."/>
            <person name="Yang X.Y."/>
            <person name="Hou J."/>
            <person name="Zhu L."/>
        </authorList>
    </citation>
    <scope>NUCLEOTIDE SEQUENCE [LARGE SCALE GENOMIC DNA]</scope>
    <source>
        <strain evidence="3 4">NBRC 109044</strain>
    </source>
</reference>
<keyword evidence="4" id="KW-1185">Reference proteome</keyword>
<evidence type="ECO:0000313" key="3">
    <source>
        <dbReference type="EMBL" id="QZP37082.1"/>
    </source>
</evidence>
<dbReference type="AlphaFoldDB" id="A0A8T8WB40"/>
<evidence type="ECO:0000313" key="4">
    <source>
        <dbReference type="Proteomes" id="UP000826254"/>
    </source>
</evidence>
<dbReference type="Proteomes" id="UP000826254">
    <property type="component" value="Chromosome"/>
</dbReference>
<dbReference type="KEGG" id="hmp:K6T50_12390"/>
<evidence type="ECO:0000259" key="2">
    <source>
        <dbReference type="PROSITE" id="PS50234"/>
    </source>
</evidence>
<dbReference type="InterPro" id="IPR002035">
    <property type="entry name" value="VWF_A"/>
</dbReference>
<gene>
    <name evidence="3" type="ORF">K6T50_12390</name>
</gene>
<feature type="compositionally biased region" description="Acidic residues" evidence="1">
    <location>
        <begin position="36"/>
        <end position="48"/>
    </location>
</feature>
<sequence>MKFDDAEVGELVDFHLGLLPDDADPDEQPMLLPGGEESDEEPEGDEESLGVGVLSTGDLDEEDEDDDSDPSEFLEGTWEDDPEDVDAEAVDTLDDRDKRVADYDGDAPNGEIRQYLRETGLATDVQEALAEIGTEEHDEPAPRGSVLDLKNVIRRVAGDTTVDELYRQRRERPGDDVAVGVSVDMSGSMSKAERDAKAAIGAFLFGVQQFGGEVVANAWQGHGEISHITGSYERFEWRHLDTVSPGGADPIAKGMLECARLLERTRPQEQLLVVITDGKPTVTSRDDGDYSSAVDEAADTVTELRSRGLIVVGFGFGSVKPENLEAMFGADGYRHVDIEDLADGLVEFFAEQVGARSPAMV</sequence>
<dbReference type="InterPro" id="IPR036465">
    <property type="entry name" value="vWFA_dom_sf"/>
</dbReference>
<accession>A0A8T8WB40</accession>
<dbReference type="PROSITE" id="PS50234">
    <property type="entry name" value="VWFA"/>
    <property type="match status" value="1"/>
</dbReference>
<dbReference type="EMBL" id="CP081958">
    <property type="protein sequence ID" value="QZP37082.1"/>
    <property type="molecule type" value="Genomic_DNA"/>
</dbReference>
<name>A0A8T8WB40_9EURY</name>
<protein>
    <submittedName>
        <fullName evidence="3">VWA domain-containing protein</fullName>
    </submittedName>
</protein>
<feature type="compositionally biased region" description="Acidic residues" evidence="1">
    <location>
        <begin position="58"/>
        <end position="92"/>
    </location>
</feature>
<dbReference type="Gene3D" id="3.40.50.410">
    <property type="entry name" value="von Willebrand factor, type A domain"/>
    <property type="match status" value="1"/>
</dbReference>
<evidence type="ECO:0000256" key="1">
    <source>
        <dbReference type="SAM" id="MobiDB-lite"/>
    </source>
</evidence>
<organism evidence="3 4">
    <name type="scientific">Halobaculum magnesiiphilum</name>
    <dbReference type="NCBI Taxonomy" id="1017351"/>
    <lineage>
        <taxon>Archaea</taxon>
        <taxon>Methanobacteriati</taxon>
        <taxon>Methanobacteriota</taxon>
        <taxon>Stenosarchaea group</taxon>
        <taxon>Halobacteria</taxon>
        <taxon>Halobacteriales</taxon>
        <taxon>Haloferacaceae</taxon>
        <taxon>Halobaculum</taxon>
    </lineage>
</organism>
<dbReference type="GeneID" id="67178954"/>
<dbReference type="Pfam" id="PF00092">
    <property type="entry name" value="VWA"/>
    <property type="match status" value="1"/>
</dbReference>
<feature type="region of interest" description="Disordered" evidence="1">
    <location>
        <begin position="17"/>
        <end position="110"/>
    </location>
</feature>
<feature type="compositionally biased region" description="Basic and acidic residues" evidence="1">
    <location>
        <begin position="93"/>
        <end position="102"/>
    </location>
</feature>
<dbReference type="SUPFAM" id="SSF53300">
    <property type="entry name" value="vWA-like"/>
    <property type="match status" value="1"/>
</dbReference>
<dbReference type="RefSeq" id="WP_222606897.1">
    <property type="nucleotide sequence ID" value="NZ_CP081958.1"/>
</dbReference>